<sequence length="1811" mass="198425">MLPLSLLTFHCSIRSSAQTSIILSNRFCYRQDGKQLVFMGENVGGIVLKRALVLADSDAAYIDIARDTCACVSLPKTGQLVPLFGIVLILDNDQVLDNVPHLASSHEVWAKSLVELVATYWRPLPKHLWKSVASLPGALEQLSFDFSRVGLRFMVITVFCPDVRPDQTHHPSVTRGTRDYIRDLACDGCHIQSPTSTVVDNPELEALAKELFLDFANEEVEIVVLRGLDGVGKRSLLSQMFHQHLTQQQPMESFAFFAYDEWDRRTQTMSAMLIAIIVQLLSRAPELVPVVQAPMLEYSKGTKARQTEDNLWNQLRLIVRHTRCERITVAIHSANGCLDQKFPEALLNLQRIAHGRLKILYTTAAVTTAAGTPNPDNGNPPSIRSITLEHLPGFNKAKANFEARLVDDLVSRTPKFEATKAELMACLSKSENFLHASLVFHRLKSAESLSCPTYVRRDLDSFGASLDETVLGIVDTCPPWVATAVAWILLAQRPLRTEELAVAVALQNWPIDSKVDSEIVGQVRLVHGSISAVLRTWVEKVRGDDVACSTWLTQQLIQYLRNCLDQVPIGGSWEKLRGPVFGLLEYAFHHWHVHYRKVMGRIVPPLSLGSTLLKVHDTALTFFTAAQHQFQPQPSYQEATSDVMSNGVSPQLSSPVLVAAGLGLLDIVVRLMDEPKHMKSPPAKHEDGSQSTEEDERVGNSHESQRSDPVDVFHIACQFGYYEMVEYFIHQINGKHILTDELALACLRGDERIFNTLLHHYEEVLGFKDLPPQLLCNACLAGHTSIADTLLAHGVDPNKSAGGLPLHKAVERGHLDVVDLLLQHGADAMATFPDKSTPLHHSIQHGYGDITLRLLQVPDVHNTPDEYGVTALHLAAEMGDVSIIQQILDLGPPIVSEMQEDGPSPTIEEASMSRLDSPLHRASANGHLEAVRLLLDRGHSVDSLDSRGRSALYLALYHDQRSVVDYLLRYLSDKKDKVNITLGSTYDKSELKQAISHRNISAVKELLCLGASPNGSDDSASSPLADAVRADNADIVNTLLEHSASMNQAVDFAKDQTILGESIGDGWLPHHLAAYNGSINVIEVLITALPAGFTHSRTGSGYTPLHLAVFCEQTEITRRLLLTQPQVVAGDSGSMNGAPPKAGIQRKDSWKPSVLGLNVPPSKLANTSSVFSNVNSQTDHGITALHIAAASGNVDLAESLVTSNALLEMADKSGKRAMHYAADAKKNAQKLVRLLLQYRAEVQPQDLDGMTPLHLAVCASDEDHTGAVLLLLQKGADPNAVTRDGLSPLYLAANSGSTSLVRSLLKYGADPNVKVNNEGYTALHAAVATGETEMVKILIEVGADVNVTDDTGDTPLHGAARSENIQMADILIEGGASLNATNTRRITALHRAVLNESTEMAELLLSNGAHPNIHDEDGDTTLTVATMAGDTAMVELLMDSEYGTKVDVINSRGQTPLMLAVRRGSSDSLLSSLLQIKPDVLLCGEDGKTALHLAAAQGSLPEVTPLLEYGKDYLNIKDREGLTPVHHAARLGRAVMVKKLRDVGADMTTRDRQGRTAMHFAVMTMWASTVEDIFGAFLCPDAGNKVNISDDDGWMPLHWACMVDDAELINLLIDRCDTDEAQKDLILQKRKHGWTPLAIVDLYGKNSNKKALLDALERLKAAGVEGIAADVPSTKAVEQPTRHGNVYCDDCHINPIYGLRFKCDTHPNFDLCFKCYWHHEDTHFPRGHTFTTHGEGPIEGPIYLSPTEQEADQVESTASIVSNEQGVSMPPPPIPSTGHMDHDGDDGEFPLWLRATSSRRRRERRTSSSRR</sequence>
<evidence type="ECO:0000313" key="10">
    <source>
        <dbReference type="EMBL" id="VBB80311.1"/>
    </source>
</evidence>
<dbReference type="PROSITE" id="PS50135">
    <property type="entry name" value="ZF_ZZ_2"/>
    <property type="match status" value="1"/>
</dbReference>
<dbReference type="InterPro" id="IPR043145">
    <property type="entry name" value="Znf_ZZ_sf"/>
</dbReference>
<dbReference type="SMART" id="SM00248">
    <property type="entry name" value="ANK"/>
    <property type="match status" value="24"/>
</dbReference>
<feature type="repeat" description="ANK" evidence="6">
    <location>
        <begin position="1486"/>
        <end position="1512"/>
    </location>
</feature>
<protein>
    <submittedName>
        <fullName evidence="10">Ankyrin</fullName>
    </submittedName>
</protein>
<dbReference type="CDD" id="cd02249">
    <property type="entry name" value="ZZ"/>
    <property type="match status" value="1"/>
</dbReference>
<dbReference type="PROSITE" id="PS50088">
    <property type="entry name" value="ANK_REPEAT"/>
    <property type="match status" value="15"/>
</dbReference>
<feature type="repeat" description="ANK" evidence="6">
    <location>
        <begin position="1318"/>
        <end position="1350"/>
    </location>
</feature>
<feature type="repeat" description="ANK" evidence="6">
    <location>
        <begin position="1100"/>
        <end position="1132"/>
    </location>
</feature>
<feature type="repeat" description="ANK" evidence="6">
    <location>
        <begin position="867"/>
        <end position="891"/>
    </location>
</feature>
<dbReference type="Gene3D" id="1.25.40.20">
    <property type="entry name" value="Ankyrin repeat-containing domain"/>
    <property type="match status" value="6"/>
</dbReference>
<evidence type="ECO:0000259" key="9">
    <source>
        <dbReference type="PROSITE" id="PS50135"/>
    </source>
</evidence>
<dbReference type="SUPFAM" id="SSF48403">
    <property type="entry name" value="Ankyrin repeat"/>
    <property type="match status" value="3"/>
</dbReference>
<keyword evidence="2" id="KW-0677">Repeat</keyword>
<dbReference type="PROSITE" id="PS01357">
    <property type="entry name" value="ZF_ZZ_1"/>
    <property type="match status" value="1"/>
</dbReference>
<evidence type="ECO:0000256" key="3">
    <source>
        <dbReference type="ARBA" id="ARBA00022771"/>
    </source>
</evidence>
<dbReference type="EMBL" id="LR026967">
    <property type="protein sequence ID" value="VBB80311.1"/>
    <property type="molecule type" value="Genomic_DNA"/>
</dbReference>
<feature type="region of interest" description="Disordered" evidence="8">
    <location>
        <begin position="1761"/>
        <end position="1811"/>
    </location>
</feature>
<feature type="compositionally biased region" description="Basic residues" evidence="8">
    <location>
        <begin position="1797"/>
        <end position="1811"/>
    </location>
</feature>
<evidence type="ECO:0000256" key="4">
    <source>
        <dbReference type="ARBA" id="ARBA00022833"/>
    </source>
</evidence>
<dbReference type="Pfam" id="PF00023">
    <property type="entry name" value="Ank"/>
    <property type="match status" value="2"/>
</dbReference>
<name>A0ABY6SAL6_PODCO</name>
<evidence type="ECO:0000256" key="6">
    <source>
        <dbReference type="PROSITE-ProRule" id="PRU00023"/>
    </source>
</evidence>
<feature type="repeat" description="ANK" evidence="6">
    <location>
        <begin position="1248"/>
        <end position="1283"/>
    </location>
</feature>
<dbReference type="SUPFAM" id="SSF57850">
    <property type="entry name" value="RING/U-box"/>
    <property type="match status" value="1"/>
</dbReference>
<dbReference type="Gene3D" id="3.30.60.90">
    <property type="match status" value="1"/>
</dbReference>
<feature type="repeat" description="ANK" evidence="6">
    <location>
        <begin position="1351"/>
        <end position="1383"/>
    </location>
</feature>
<gene>
    <name evidence="10" type="ORF">PODCO_405719</name>
</gene>
<feature type="repeat" description="ANK" evidence="6">
    <location>
        <begin position="1384"/>
        <end position="1416"/>
    </location>
</feature>
<dbReference type="PANTHER" id="PTHR24173">
    <property type="entry name" value="ANKYRIN REPEAT CONTAINING"/>
    <property type="match status" value="1"/>
</dbReference>
<feature type="repeat" description="ANK" evidence="6">
    <location>
        <begin position="1452"/>
        <end position="1485"/>
    </location>
</feature>
<organism evidence="10 11">
    <name type="scientific">Podospora comata</name>
    <dbReference type="NCBI Taxonomy" id="48703"/>
    <lineage>
        <taxon>Eukaryota</taxon>
        <taxon>Fungi</taxon>
        <taxon>Dikarya</taxon>
        <taxon>Ascomycota</taxon>
        <taxon>Pezizomycotina</taxon>
        <taxon>Sordariomycetes</taxon>
        <taxon>Sordariomycetidae</taxon>
        <taxon>Sordariales</taxon>
        <taxon>Podosporaceae</taxon>
        <taxon>Podospora</taxon>
    </lineage>
</organism>
<keyword evidence="5 6" id="KW-0040">ANK repeat</keyword>
<evidence type="ECO:0000256" key="7">
    <source>
        <dbReference type="PROSITE-ProRule" id="PRU00228"/>
    </source>
</evidence>
<feature type="compositionally biased region" description="Basic and acidic residues" evidence="8">
    <location>
        <begin position="697"/>
        <end position="706"/>
    </location>
</feature>
<feature type="repeat" description="ANK" evidence="6">
    <location>
        <begin position="1213"/>
        <end position="1247"/>
    </location>
</feature>
<reference evidence="10" key="1">
    <citation type="submission" date="2018-02" db="EMBL/GenBank/DDBJ databases">
        <authorList>
            <person name="Silar P."/>
        </authorList>
    </citation>
    <scope>NUCLEOTIDE SEQUENCE [LARGE SCALE GENOMIC DNA]</scope>
    <source>
        <strain evidence="10">T</strain>
    </source>
</reference>
<dbReference type="SMART" id="SM00291">
    <property type="entry name" value="ZnF_ZZ"/>
    <property type="match status" value="1"/>
</dbReference>
<dbReference type="InterPro" id="IPR000433">
    <property type="entry name" value="Znf_ZZ"/>
</dbReference>
<dbReference type="PRINTS" id="PR01415">
    <property type="entry name" value="ANKYRIN"/>
</dbReference>
<dbReference type="Pfam" id="PF24883">
    <property type="entry name" value="NPHP3_N"/>
    <property type="match status" value="1"/>
</dbReference>
<feature type="repeat" description="ANK" evidence="6">
    <location>
        <begin position="1019"/>
        <end position="1051"/>
    </location>
</feature>
<dbReference type="Proteomes" id="UP000280685">
    <property type="component" value="Chromosome 4"/>
</dbReference>
<dbReference type="PROSITE" id="PS50297">
    <property type="entry name" value="ANK_REP_REGION"/>
    <property type="match status" value="13"/>
</dbReference>
<keyword evidence="4" id="KW-0862">Zinc</keyword>
<feature type="repeat" description="ANK" evidence="6">
    <location>
        <begin position="1520"/>
        <end position="1552"/>
    </location>
</feature>
<evidence type="ECO:0000313" key="11">
    <source>
        <dbReference type="Proteomes" id="UP000280685"/>
    </source>
</evidence>
<feature type="repeat" description="ANK" evidence="6">
    <location>
        <begin position="1284"/>
        <end position="1316"/>
    </location>
</feature>
<feature type="domain" description="ZZ-type" evidence="9">
    <location>
        <begin position="1683"/>
        <end position="1738"/>
    </location>
</feature>
<dbReference type="InterPro" id="IPR056884">
    <property type="entry name" value="NPHP3-like_N"/>
</dbReference>
<dbReference type="PANTHER" id="PTHR24173:SF74">
    <property type="entry name" value="ANKYRIN REPEAT DOMAIN-CONTAINING PROTEIN 16"/>
    <property type="match status" value="1"/>
</dbReference>
<evidence type="ECO:0000256" key="2">
    <source>
        <dbReference type="ARBA" id="ARBA00022737"/>
    </source>
</evidence>
<keyword evidence="1" id="KW-0479">Metal-binding</keyword>
<accession>A0ABY6SAL6</accession>
<dbReference type="InterPro" id="IPR036770">
    <property type="entry name" value="Ankyrin_rpt-contain_sf"/>
</dbReference>
<dbReference type="InterPro" id="IPR002110">
    <property type="entry name" value="Ankyrin_rpt"/>
</dbReference>
<keyword evidence="3 7" id="KW-0863">Zinc-finger</keyword>
<keyword evidence="11" id="KW-1185">Reference proteome</keyword>
<dbReference type="Pfam" id="PF12796">
    <property type="entry name" value="Ank_2"/>
    <property type="match status" value="8"/>
</dbReference>
<evidence type="ECO:0000256" key="8">
    <source>
        <dbReference type="SAM" id="MobiDB-lite"/>
    </source>
</evidence>
<dbReference type="Pfam" id="PF00569">
    <property type="entry name" value="ZZ"/>
    <property type="match status" value="1"/>
</dbReference>
<feature type="region of interest" description="Disordered" evidence="8">
    <location>
        <begin position="677"/>
        <end position="706"/>
    </location>
</feature>
<feature type="compositionally biased region" description="Basic and acidic residues" evidence="8">
    <location>
        <begin position="677"/>
        <end position="688"/>
    </location>
</feature>
<feature type="repeat" description="ANK" evidence="6">
    <location>
        <begin position="1180"/>
        <end position="1212"/>
    </location>
</feature>
<proteinExistence type="predicted"/>
<evidence type="ECO:0000256" key="5">
    <source>
        <dbReference type="ARBA" id="ARBA00023043"/>
    </source>
</evidence>
<evidence type="ECO:0000256" key="1">
    <source>
        <dbReference type="ARBA" id="ARBA00022723"/>
    </source>
</evidence>
<feature type="repeat" description="ANK" evidence="6">
    <location>
        <begin position="914"/>
        <end position="946"/>
    </location>
</feature>
<feature type="repeat" description="ANK" evidence="6">
    <location>
        <begin position="801"/>
        <end position="827"/>
    </location>
</feature>